<dbReference type="Proteomes" id="UP000076079">
    <property type="component" value="Chromosome"/>
</dbReference>
<feature type="signal peptide" evidence="1">
    <location>
        <begin position="1"/>
        <end position="23"/>
    </location>
</feature>
<dbReference type="PANTHER" id="PTHR30383">
    <property type="entry name" value="THIOESTERASE 1/PROTEASE 1/LYSOPHOSPHOLIPASE L1"/>
    <property type="match status" value="1"/>
</dbReference>
<evidence type="ECO:0000313" key="4">
    <source>
        <dbReference type="Proteomes" id="UP000076079"/>
    </source>
</evidence>
<dbReference type="Gene3D" id="3.40.50.1110">
    <property type="entry name" value="SGNH hydrolase"/>
    <property type="match status" value="1"/>
</dbReference>
<feature type="chain" id="PRO_5007511435" evidence="1">
    <location>
        <begin position="24"/>
        <end position="237"/>
    </location>
</feature>
<organism evidence="3 4">
    <name type="scientific">Luteitalea pratensis</name>
    <dbReference type="NCBI Taxonomy" id="1855912"/>
    <lineage>
        <taxon>Bacteria</taxon>
        <taxon>Pseudomonadati</taxon>
        <taxon>Acidobacteriota</taxon>
        <taxon>Vicinamibacteria</taxon>
        <taxon>Vicinamibacterales</taxon>
        <taxon>Vicinamibacteraceae</taxon>
        <taxon>Luteitalea</taxon>
    </lineage>
</organism>
<evidence type="ECO:0000313" key="3">
    <source>
        <dbReference type="EMBL" id="AMY08551.1"/>
    </source>
</evidence>
<sequence length="237" mass="25851" precursor="true">MDSRRILASASLLMVCGISFVHAGRVGSPQQSPAAPTDTHPAFSEIEDDPALPRVLLIGDSISIGYTLTTRALLQGKANVHRIPVNGGPTINGLENVDQWLGVGKWHVIHFNWGLHDVKVMDDGKHQVSIEKYEKNLAELVERLKRTGATLIWASTTPVPDAEVTPPRRNRDVIAYNLAANRVMAQNGITIDDLYAVALPRLHEIQRPANVHYTDAGYEVLAARVAASVRAALDSPH</sequence>
<dbReference type="PATRIC" id="fig|1813736.3.peg.1841"/>
<reference evidence="4" key="2">
    <citation type="submission" date="2016-04" db="EMBL/GenBank/DDBJ databases">
        <title>First Complete Genome Sequence of a Subdivision 6 Acidobacterium.</title>
        <authorList>
            <person name="Huang S."/>
            <person name="Vieira S."/>
            <person name="Bunk B."/>
            <person name="Riedel T."/>
            <person name="Sproeer C."/>
            <person name="Overmann J."/>
        </authorList>
    </citation>
    <scope>NUCLEOTIDE SEQUENCE [LARGE SCALE GENOMIC DNA]</scope>
    <source>
        <strain evidence="4">DSM 100886 HEG_-6_39</strain>
    </source>
</reference>
<dbReference type="EMBL" id="CP015136">
    <property type="protein sequence ID" value="AMY08551.1"/>
    <property type="molecule type" value="Genomic_DNA"/>
</dbReference>
<dbReference type="GO" id="GO:0004622">
    <property type="term" value="F:phosphatidylcholine lysophospholipase activity"/>
    <property type="evidence" value="ECO:0007669"/>
    <property type="project" value="TreeGrafter"/>
</dbReference>
<dbReference type="SUPFAM" id="SSF52266">
    <property type="entry name" value="SGNH hydrolase"/>
    <property type="match status" value="1"/>
</dbReference>
<dbReference type="STRING" id="1855912.LuPra_01754"/>
<dbReference type="InterPro" id="IPR013830">
    <property type="entry name" value="SGNH_hydro"/>
</dbReference>
<dbReference type="Pfam" id="PF13472">
    <property type="entry name" value="Lipase_GDSL_2"/>
    <property type="match status" value="1"/>
</dbReference>
<keyword evidence="1" id="KW-0732">Signal</keyword>
<feature type="domain" description="SGNH hydrolase-type esterase" evidence="2">
    <location>
        <begin position="58"/>
        <end position="220"/>
    </location>
</feature>
<accession>A0A143PJ68</accession>
<proteinExistence type="predicted"/>
<dbReference type="KEGG" id="abac:LuPra_01754"/>
<keyword evidence="4" id="KW-1185">Reference proteome</keyword>
<keyword evidence="3" id="KW-0378">Hydrolase</keyword>
<evidence type="ECO:0000256" key="1">
    <source>
        <dbReference type="SAM" id="SignalP"/>
    </source>
</evidence>
<dbReference type="InterPro" id="IPR051532">
    <property type="entry name" value="Ester_Hydrolysis_Enzymes"/>
</dbReference>
<dbReference type="AlphaFoldDB" id="A0A143PJ68"/>
<dbReference type="OrthoDB" id="388542at2"/>
<name>A0A143PJ68_LUTPR</name>
<dbReference type="InterPro" id="IPR036514">
    <property type="entry name" value="SGNH_hydro_sf"/>
</dbReference>
<gene>
    <name evidence="3" type="ORF">LuPra_01754</name>
</gene>
<dbReference type="CDD" id="cd00229">
    <property type="entry name" value="SGNH_hydrolase"/>
    <property type="match status" value="1"/>
</dbReference>
<protein>
    <submittedName>
        <fullName evidence="3">GDSL-like Lipase/Acylhydrolase</fullName>
    </submittedName>
</protein>
<evidence type="ECO:0000259" key="2">
    <source>
        <dbReference type="Pfam" id="PF13472"/>
    </source>
</evidence>
<reference evidence="3 4" key="1">
    <citation type="journal article" date="2016" name="Genome Announc.">
        <title>First Complete Genome Sequence of a Subdivision 6 Acidobacterium Strain.</title>
        <authorList>
            <person name="Huang S."/>
            <person name="Vieira S."/>
            <person name="Bunk B."/>
            <person name="Riedel T."/>
            <person name="Sproer C."/>
            <person name="Overmann J."/>
        </authorList>
    </citation>
    <scope>NUCLEOTIDE SEQUENCE [LARGE SCALE GENOMIC DNA]</scope>
    <source>
        <strain evidence="4">DSM 100886 HEG_-6_39</strain>
    </source>
</reference>
<dbReference type="PANTHER" id="PTHR30383:SF26">
    <property type="entry name" value="SGNH HYDROLASE-TYPE ESTERASE DOMAIN-CONTAINING PROTEIN"/>
    <property type="match status" value="1"/>
</dbReference>